<accession>A0AAD6LSK7</accession>
<proteinExistence type="predicted"/>
<keyword evidence="2" id="KW-1185">Reference proteome</keyword>
<name>A0AAD6LSK7_9ROSI</name>
<organism evidence="1 2">
    <name type="scientific">Populus alba x Populus x berolinensis</name>
    <dbReference type="NCBI Taxonomy" id="444605"/>
    <lineage>
        <taxon>Eukaryota</taxon>
        <taxon>Viridiplantae</taxon>
        <taxon>Streptophyta</taxon>
        <taxon>Embryophyta</taxon>
        <taxon>Tracheophyta</taxon>
        <taxon>Spermatophyta</taxon>
        <taxon>Magnoliopsida</taxon>
        <taxon>eudicotyledons</taxon>
        <taxon>Gunneridae</taxon>
        <taxon>Pentapetalae</taxon>
        <taxon>rosids</taxon>
        <taxon>fabids</taxon>
        <taxon>Malpighiales</taxon>
        <taxon>Salicaceae</taxon>
        <taxon>Saliceae</taxon>
        <taxon>Populus</taxon>
    </lineage>
</organism>
<gene>
    <name evidence="1" type="ORF">NC653_032973</name>
</gene>
<evidence type="ECO:0000313" key="2">
    <source>
        <dbReference type="Proteomes" id="UP001164929"/>
    </source>
</evidence>
<dbReference type="Proteomes" id="UP001164929">
    <property type="component" value="Chromosome 14"/>
</dbReference>
<reference evidence="1" key="1">
    <citation type="journal article" date="2023" name="Mol. Ecol. Resour.">
        <title>Chromosome-level genome assembly of a triploid poplar Populus alba 'Berolinensis'.</title>
        <authorList>
            <person name="Chen S."/>
            <person name="Yu Y."/>
            <person name="Wang X."/>
            <person name="Wang S."/>
            <person name="Zhang T."/>
            <person name="Zhou Y."/>
            <person name="He R."/>
            <person name="Meng N."/>
            <person name="Wang Y."/>
            <person name="Liu W."/>
            <person name="Liu Z."/>
            <person name="Liu J."/>
            <person name="Guo Q."/>
            <person name="Huang H."/>
            <person name="Sederoff R.R."/>
            <person name="Wang G."/>
            <person name="Qu G."/>
            <person name="Chen S."/>
        </authorList>
    </citation>
    <scope>NUCLEOTIDE SEQUENCE</scope>
    <source>
        <strain evidence="1">SC-2020</strain>
    </source>
</reference>
<comment type="caution">
    <text evidence="1">The sequence shown here is derived from an EMBL/GenBank/DDBJ whole genome shotgun (WGS) entry which is preliminary data.</text>
</comment>
<evidence type="ECO:0000313" key="1">
    <source>
        <dbReference type="EMBL" id="KAJ6972538.1"/>
    </source>
</evidence>
<sequence>MGSKGFVRSARLVKSILMDNQEWPMLFLKVQAPLVYACHPTVPYMLTGLARCSVSPEISCGVRKLTRTHRVLIDRLEAHWATGLVLRVGDPGGLGRGPYKWLGLNHMMLETLVEEGDIHTSTKVMTGFPMCLGNLSEDITQDDAFLDGLFGLALDSPQRLQSL</sequence>
<dbReference type="AlphaFoldDB" id="A0AAD6LSK7"/>
<protein>
    <submittedName>
        <fullName evidence="1">Uncharacterized protein</fullName>
    </submittedName>
</protein>
<dbReference type="EMBL" id="JAQIZT010000014">
    <property type="protein sequence ID" value="KAJ6972538.1"/>
    <property type="molecule type" value="Genomic_DNA"/>
</dbReference>